<dbReference type="AlphaFoldDB" id="A0AB34JRZ1"/>
<evidence type="ECO:0000256" key="2">
    <source>
        <dbReference type="SAM" id="Phobius"/>
    </source>
</evidence>
<evidence type="ECO:0000256" key="1">
    <source>
        <dbReference type="SAM" id="MobiDB-lite"/>
    </source>
</evidence>
<keyword evidence="2" id="KW-0812">Transmembrane</keyword>
<keyword evidence="2" id="KW-0472">Membrane</keyword>
<feature type="transmembrane region" description="Helical" evidence="2">
    <location>
        <begin position="393"/>
        <end position="413"/>
    </location>
</feature>
<evidence type="ECO:0000313" key="4">
    <source>
        <dbReference type="Proteomes" id="UP001515480"/>
    </source>
</evidence>
<name>A0AB34JRZ1_PRYPA</name>
<feature type="compositionally biased region" description="Acidic residues" evidence="1">
    <location>
        <begin position="1"/>
        <end position="12"/>
    </location>
</feature>
<keyword evidence="4" id="KW-1185">Reference proteome</keyword>
<comment type="caution">
    <text evidence="3">The sequence shown here is derived from an EMBL/GenBank/DDBJ whole genome shotgun (WGS) entry which is preliminary data.</text>
</comment>
<proteinExistence type="predicted"/>
<organism evidence="3 4">
    <name type="scientific">Prymnesium parvum</name>
    <name type="common">Toxic golden alga</name>
    <dbReference type="NCBI Taxonomy" id="97485"/>
    <lineage>
        <taxon>Eukaryota</taxon>
        <taxon>Haptista</taxon>
        <taxon>Haptophyta</taxon>
        <taxon>Prymnesiophyceae</taxon>
        <taxon>Prymnesiales</taxon>
        <taxon>Prymnesiaceae</taxon>
        <taxon>Prymnesium</taxon>
    </lineage>
</organism>
<dbReference type="EMBL" id="JBGBPQ010000005">
    <property type="protein sequence ID" value="KAL1523693.1"/>
    <property type="molecule type" value="Genomic_DNA"/>
</dbReference>
<feature type="region of interest" description="Disordered" evidence="1">
    <location>
        <begin position="1"/>
        <end position="35"/>
    </location>
</feature>
<reference evidence="3 4" key="1">
    <citation type="journal article" date="2024" name="Science">
        <title>Giant polyketide synthase enzymes in the biosynthesis of giant marine polyether toxins.</title>
        <authorList>
            <person name="Fallon T.R."/>
            <person name="Shende V.V."/>
            <person name="Wierzbicki I.H."/>
            <person name="Pendleton A.L."/>
            <person name="Watervoot N.F."/>
            <person name="Auber R.P."/>
            <person name="Gonzalez D.J."/>
            <person name="Wisecaver J.H."/>
            <person name="Moore B.S."/>
        </authorList>
    </citation>
    <scope>NUCLEOTIDE SEQUENCE [LARGE SCALE GENOMIC DNA]</scope>
    <source>
        <strain evidence="3 4">12B1</strain>
    </source>
</reference>
<dbReference type="Proteomes" id="UP001515480">
    <property type="component" value="Unassembled WGS sequence"/>
</dbReference>
<gene>
    <name evidence="3" type="ORF">AB1Y20_018624</name>
</gene>
<keyword evidence="2" id="KW-1133">Transmembrane helix</keyword>
<evidence type="ECO:0000313" key="3">
    <source>
        <dbReference type="EMBL" id="KAL1523693.1"/>
    </source>
</evidence>
<accession>A0AB34JRZ1</accession>
<protein>
    <submittedName>
        <fullName evidence="3">Uncharacterized protein</fullName>
    </submittedName>
</protein>
<sequence>MASEDEELALQDEEARRYTSFASPRPRMPAPPSSLHEAAGSAMLLAARSAAQLSAKSPAVHHPTHPVGERDVRNKATIDAEVSTFLGHGGELAAVEFVFVENVLPDFFLVPRWLCGGWGVGFGHAAVAYRRPDGSRILVNITRGTGEIGEGEMVEFWEAPFDYIYGVRGSRGKGGVFARSFCIIRMHKWDAHAIAAIDNYMLSMMHSFQADARTVSWHHCGKCINLGSWILPFRVRPSGNCSDWVSRALFLAGLLRRPHTFPKAALADMVEEFILNQPKDAPLAEVVYVRQAEAGRRERKWQKSAVWRSLVAPLYWFKTCIYWDLEPFANAVVDVVDDAESGGLRAVVRAGRARRPRYMRFPIVREHHAIATLIACGVWISPLGYPREETPALAAWLARILLALAFLIVNAVLY</sequence>